<organism evidence="1 2">
    <name type="scientific">Bradyrhizobium valentinum</name>
    <dbReference type="NCBI Taxonomy" id="1518501"/>
    <lineage>
        <taxon>Bacteria</taxon>
        <taxon>Pseudomonadati</taxon>
        <taxon>Pseudomonadota</taxon>
        <taxon>Alphaproteobacteria</taxon>
        <taxon>Hyphomicrobiales</taxon>
        <taxon>Nitrobacteraceae</taxon>
        <taxon>Bradyrhizobium</taxon>
    </lineage>
</organism>
<reference evidence="1 2" key="1">
    <citation type="submission" date="2014-03" db="EMBL/GenBank/DDBJ databases">
        <title>Bradyrhizobium valentinum sp. nov., isolated from effective nodules of Lupinus mariae-josephae, a lupine endemic of basic-lime soils in Eastern Spain.</title>
        <authorList>
            <person name="Duran D."/>
            <person name="Rey L."/>
            <person name="Navarro A."/>
            <person name="Busquets A."/>
            <person name="Imperial J."/>
            <person name="Ruiz-Argueso T."/>
        </authorList>
    </citation>
    <scope>NUCLEOTIDE SEQUENCE [LARGE SCALE GENOMIC DNA]</scope>
    <source>
        <strain evidence="1 2">LmjM3</strain>
    </source>
</reference>
<dbReference type="Proteomes" id="UP000051913">
    <property type="component" value="Unassembled WGS sequence"/>
</dbReference>
<evidence type="ECO:0000313" key="1">
    <source>
        <dbReference type="EMBL" id="KRR03265.1"/>
    </source>
</evidence>
<accession>A0A0R3LLF2</accession>
<comment type="caution">
    <text evidence="1">The sequence shown here is derived from an EMBL/GenBank/DDBJ whole genome shotgun (WGS) entry which is preliminary data.</text>
</comment>
<evidence type="ECO:0000313" key="2">
    <source>
        <dbReference type="Proteomes" id="UP000051913"/>
    </source>
</evidence>
<dbReference type="EMBL" id="LLXX01000142">
    <property type="protein sequence ID" value="KRR03265.1"/>
    <property type="molecule type" value="Genomic_DNA"/>
</dbReference>
<protein>
    <submittedName>
        <fullName evidence="1">Uncharacterized protein</fullName>
    </submittedName>
</protein>
<sequence>MSSLYEQLRIRFYIHQNFPGDDFGMSKIKIRQACLNKLQYFIVRCIGAFAVLEYHHSDSDAFASIQYMIRSESVRFP</sequence>
<proteinExistence type="predicted"/>
<keyword evidence="2" id="KW-1185">Reference proteome</keyword>
<name>A0A0R3LLF2_9BRAD</name>
<gene>
    <name evidence="1" type="ORF">CP49_15105</name>
</gene>
<dbReference type="AlphaFoldDB" id="A0A0R3LLF2"/>